<dbReference type="Proteomes" id="UP000317171">
    <property type="component" value="Chromosome"/>
</dbReference>
<reference evidence="2 3" key="1">
    <citation type="submission" date="2019-02" db="EMBL/GenBank/DDBJ databases">
        <title>Deep-cultivation of Planctomycetes and their phenomic and genomic characterization uncovers novel biology.</title>
        <authorList>
            <person name="Wiegand S."/>
            <person name="Jogler M."/>
            <person name="Boedeker C."/>
            <person name="Pinto D."/>
            <person name="Vollmers J."/>
            <person name="Rivas-Marin E."/>
            <person name="Kohn T."/>
            <person name="Peeters S.H."/>
            <person name="Heuer A."/>
            <person name="Rast P."/>
            <person name="Oberbeckmann S."/>
            <person name="Bunk B."/>
            <person name="Jeske O."/>
            <person name="Meyerdierks A."/>
            <person name="Storesund J.E."/>
            <person name="Kallscheuer N."/>
            <person name="Luecker S."/>
            <person name="Lage O.M."/>
            <person name="Pohl T."/>
            <person name="Merkel B.J."/>
            <person name="Hornburger P."/>
            <person name="Mueller R.-W."/>
            <person name="Bruemmer F."/>
            <person name="Labrenz M."/>
            <person name="Spormann A.M."/>
            <person name="Op den Camp H."/>
            <person name="Overmann J."/>
            <person name="Amann R."/>
            <person name="Jetten M.S.M."/>
            <person name="Mascher T."/>
            <person name="Medema M.H."/>
            <person name="Devos D.P."/>
            <person name="Kaster A.-K."/>
            <person name="Ovreas L."/>
            <person name="Rohde M."/>
            <person name="Galperin M.Y."/>
            <person name="Jogler C."/>
        </authorList>
    </citation>
    <scope>NUCLEOTIDE SEQUENCE [LARGE SCALE GENOMIC DNA]</scope>
    <source>
        <strain evidence="2 3">Pan241w</strain>
    </source>
</reference>
<proteinExistence type="predicted"/>
<organism evidence="2 3">
    <name type="scientific">Gimesia alba</name>
    <dbReference type="NCBI Taxonomy" id="2527973"/>
    <lineage>
        <taxon>Bacteria</taxon>
        <taxon>Pseudomonadati</taxon>
        <taxon>Planctomycetota</taxon>
        <taxon>Planctomycetia</taxon>
        <taxon>Planctomycetales</taxon>
        <taxon>Planctomycetaceae</taxon>
        <taxon>Gimesia</taxon>
    </lineage>
</organism>
<name>A0A517RPR1_9PLAN</name>
<dbReference type="RefSeq" id="WP_145222910.1">
    <property type="nucleotide sequence ID" value="NZ_CP036269.1"/>
</dbReference>
<evidence type="ECO:0000313" key="2">
    <source>
        <dbReference type="EMBL" id="QDT45877.1"/>
    </source>
</evidence>
<keyword evidence="3" id="KW-1185">Reference proteome</keyword>
<keyword evidence="1" id="KW-0472">Membrane</keyword>
<evidence type="ECO:0000256" key="1">
    <source>
        <dbReference type="SAM" id="Phobius"/>
    </source>
</evidence>
<keyword evidence="1" id="KW-0812">Transmembrane</keyword>
<keyword evidence="1" id="KW-1133">Transmembrane helix</keyword>
<feature type="transmembrane region" description="Helical" evidence="1">
    <location>
        <begin position="12"/>
        <end position="29"/>
    </location>
</feature>
<evidence type="ECO:0000313" key="3">
    <source>
        <dbReference type="Proteomes" id="UP000317171"/>
    </source>
</evidence>
<feature type="transmembrane region" description="Helical" evidence="1">
    <location>
        <begin position="69"/>
        <end position="95"/>
    </location>
</feature>
<gene>
    <name evidence="2" type="ORF">Pan241w_60050</name>
</gene>
<protein>
    <submittedName>
        <fullName evidence="2">Uncharacterized protein</fullName>
    </submittedName>
</protein>
<sequence length="96" mass="10555">MSRQSINFLKLLLIFFTGMLAAATWHLYLSAQNLHLGLTNLAWAFGLGFSAGLPIAALGAFFKYLLEGIFAGLAVCYLLALGYIVIWVGIPIVWIY</sequence>
<dbReference type="EMBL" id="CP036269">
    <property type="protein sequence ID" value="QDT45877.1"/>
    <property type="molecule type" value="Genomic_DNA"/>
</dbReference>
<dbReference type="KEGG" id="gaz:Pan241w_60050"/>
<dbReference type="AlphaFoldDB" id="A0A517RPR1"/>
<accession>A0A517RPR1</accession>
<dbReference type="OrthoDB" id="9897065at2"/>
<feature type="transmembrane region" description="Helical" evidence="1">
    <location>
        <begin position="41"/>
        <end position="62"/>
    </location>
</feature>